<sequence length="78" mass="8399">MMVRISFFAVLISLVGVNSVLANNCAEIGKKVAIQQRGMLTRSTLSVRGGRNVCVVVVVVPAYDGQKPRRIEVTVPAD</sequence>
<dbReference type="RefSeq" id="WP_015397778.1">
    <property type="nucleotide sequence ID" value="NC_020300.1"/>
</dbReference>
<organism evidence="2 3">
    <name type="scientific">Bartonella australis (strain Aust/NH1)</name>
    <dbReference type="NCBI Taxonomy" id="1094489"/>
    <lineage>
        <taxon>Bacteria</taxon>
        <taxon>Pseudomonadati</taxon>
        <taxon>Pseudomonadota</taxon>
        <taxon>Alphaproteobacteria</taxon>
        <taxon>Hyphomicrobiales</taxon>
        <taxon>Bartonellaceae</taxon>
        <taxon>Bartonella</taxon>
    </lineage>
</organism>
<evidence type="ECO:0000313" key="2">
    <source>
        <dbReference type="EMBL" id="AGF74270.1"/>
    </source>
</evidence>
<feature type="chain" id="PRO_5004016057" evidence="1">
    <location>
        <begin position="23"/>
        <end position="78"/>
    </location>
</feature>
<name>M1P367_BARAA</name>
<dbReference type="HOGENOM" id="CLU_181471_1_0_5"/>
<dbReference type="Proteomes" id="UP000011729">
    <property type="component" value="Chromosome"/>
</dbReference>
<dbReference type="AlphaFoldDB" id="M1P367"/>
<proteinExistence type="predicted"/>
<dbReference type="PATRIC" id="fig|1094489.3.peg.483"/>
<evidence type="ECO:0000256" key="1">
    <source>
        <dbReference type="SAM" id="SignalP"/>
    </source>
</evidence>
<accession>M1P367</accession>
<feature type="signal peptide" evidence="1">
    <location>
        <begin position="1"/>
        <end position="22"/>
    </location>
</feature>
<protein>
    <submittedName>
        <fullName evidence="2">Uncharacterized protein</fullName>
    </submittedName>
</protein>
<keyword evidence="1" id="KW-0732">Signal</keyword>
<dbReference type="eggNOG" id="ENOG502ZGZ3">
    <property type="taxonomic scope" value="Bacteria"/>
</dbReference>
<dbReference type="OrthoDB" id="8454730at2"/>
<dbReference type="KEGG" id="baus:BAnh1_03880"/>
<reference evidence="2 3" key="1">
    <citation type="journal article" date="2013" name="PLoS Genet.">
        <title>A gene transfer agent and a dynamic repertoire of secretion systems hold the keys to the explosive radiation of the emerging pathogen Bartonella.</title>
        <authorList>
            <person name="Guy L."/>
            <person name="Nystedt B."/>
            <person name="Toft C."/>
            <person name="Zaremba-Niedzwiedzka K."/>
            <person name="Berglund E.C."/>
            <person name="Granberg F."/>
            <person name="Naslund K."/>
            <person name="Eriksson A.S."/>
            <person name="Andersson S.G."/>
        </authorList>
    </citation>
    <scope>NUCLEOTIDE SEQUENCE [LARGE SCALE GENOMIC DNA]</scope>
    <source>
        <strain evidence="2 3">Aust/NH1</strain>
    </source>
</reference>
<keyword evidence="3" id="KW-1185">Reference proteome</keyword>
<gene>
    <name evidence="2" type="ordered locus">BAnh1_03880</name>
</gene>
<dbReference type="EMBL" id="CP003123">
    <property type="protein sequence ID" value="AGF74270.1"/>
    <property type="molecule type" value="Genomic_DNA"/>
</dbReference>
<dbReference type="STRING" id="1094489.BAnh1_03880"/>
<evidence type="ECO:0000313" key="3">
    <source>
        <dbReference type="Proteomes" id="UP000011729"/>
    </source>
</evidence>